<gene>
    <name evidence="1" type="ORF">Tci_613731</name>
</gene>
<dbReference type="EMBL" id="BKCJ010420395">
    <property type="protein sequence ID" value="GFA41759.1"/>
    <property type="molecule type" value="Genomic_DNA"/>
</dbReference>
<protein>
    <submittedName>
        <fullName evidence="1">Uncharacterized protein</fullName>
    </submittedName>
</protein>
<comment type="caution">
    <text evidence="1">The sequence shown here is derived from an EMBL/GenBank/DDBJ whole genome shotgun (WGS) entry which is preliminary data.</text>
</comment>
<sequence>LGTGVLDDLSASRGVLDSRWKYNPLVLCVKLPEFGANLGSNEHQLGLPWSPCRLSARVVHRIVVKDNGQVVQQLWLRKRS</sequence>
<dbReference type="AlphaFoldDB" id="A0A699JJH9"/>
<accession>A0A699JJH9</accession>
<feature type="non-terminal residue" evidence="1">
    <location>
        <position position="1"/>
    </location>
</feature>
<reference evidence="1" key="1">
    <citation type="journal article" date="2019" name="Sci. Rep.">
        <title>Draft genome of Tanacetum cinerariifolium, the natural source of mosquito coil.</title>
        <authorList>
            <person name="Yamashiro T."/>
            <person name="Shiraishi A."/>
            <person name="Satake H."/>
            <person name="Nakayama K."/>
        </authorList>
    </citation>
    <scope>NUCLEOTIDE SEQUENCE</scope>
</reference>
<organism evidence="1">
    <name type="scientific">Tanacetum cinerariifolium</name>
    <name type="common">Dalmatian daisy</name>
    <name type="synonym">Chrysanthemum cinerariifolium</name>
    <dbReference type="NCBI Taxonomy" id="118510"/>
    <lineage>
        <taxon>Eukaryota</taxon>
        <taxon>Viridiplantae</taxon>
        <taxon>Streptophyta</taxon>
        <taxon>Embryophyta</taxon>
        <taxon>Tracheophyta</taxon>
        <taxon>Spermatophyta</taxon>
        <taxon>Magnoliopsida</taxon>
        <taxon>eudicotyledons</taxon>
        <taxon>Gunneridae</taxon>
        <taxon>Pentapetalae</taxon>
        <taxon>asterids</taxon>
        <taxon>campanulids</taxon>
        <taxon>Asterales</taxon>
        <taxon>Asteraceae</taxon>
        <taxon>Asteroideae</taxon>
        <taxon>Anthemideae</taxon>
        <taxon>Anthemidinae</taxon>
        <taxon>Tanacetum</taxon>
    </lineage>
</organism>
<evidence type="ECO:0000313" key="1">
    <source>
        <dbReference type="EMBL" id="GFA41759.1"/>
    </source>
</evidence>
<name>A0A699JJH9_TANCI</name>
<proteinExistence type="predicted"/>